<sequence length="219" mass="24204">MSVPGYHMVSALQAKDSRWLQLEVCREFQRNKCSRSDAECKFAHPVPHVEVQNGKVTACFDSIKGRCNREKPPCKYFHPPQHLKEQLLINGKNNLAFKNALMQQLAAGGLALHATAPMASPAGQMYAGLSQYYTLAASPPVGDTAMVASLPMQQMQQKLPTDRLESVRRRRVCRGTPPTELGPSGGASAADRRRPPTGEPPELQQRPVCATPCRQRFRV</sequence>
<organism evidence="11 12">
    <name type="scientific">Amphibalanus amphitrite</name>
    <name type="common">Striped barnacle</name>
    <name type="synonym">Balanus amphitrite</name>
    <dbReference type="NCBI Taxonomy" id="1232801"/>
    <lineage>
        <taxon>Eukaryota</taxon>
        <taxon>Metazoa</taxon>
        <taxon>Ecdysozoa</taxon>
        <taxon>Arthropoda</taxon>
        <taxon>Crustacea</taxon>
        <taxon>Multicrustacea</taxon>
        <taxon>Cirripedia</taxon>
        <taxon>Thoracica</taxon>
        <taxon>Thoracicalcarea</taxon>
        <taxon>Balanomorpha</taxon>
        <taxon>Balanoidea</taxon>
        <taxon>Balanidae</taxon>
        <taxon>Amphibalaninae</taxon>
        <taxon>Amphibalanus</taxon>
    </lineage>
</organism>
<name>A0A6A4WS35_AMPAM</name>
<dbReference type="InterPro" id="IPR000571">
    <property type="entry name" value="Znf_CCCH"/>
</dbReference>
<dbReference type="GO" id="GO:0005737">
    <property type="term" value="C:cytoplasm"/>
    <property type="evidence" value="ECO:0007669"/>
    <property type="project" value="TreeGrafter"/>
</dbReference>
<dbReference type="AlphaFoldDB" id="A0A6A4WS35"/>
<feature type="zinc finger region" description="C3H1-type" evidence="8">
    <location>
        <begin position="19"/>
        <end position="47"/>
    </location>
</feature>
<evidence type="ECO:0000256" key="4">
    <source>
        <dbReference type="ARBA" id="ARBA00022771"/>
    </source>
</evidence>
<keyword evidence="12" id="KW-1185">Reference proteome</keyword>
<evidence type="ECO:0000256" key="2">
    <source>
        <dbReference type="ARBA" id="ARBA00022723"/>
    </source>
</evidence>
<comment type="similarity">
    <text evidence="7">Belongs to the muscleblind family.</text>
</comment>
<keyword evidence="2 8" id="KW-0479">Metal-binding</keyword>
<proteinExistence type="inferred from homology"/>
<feature type="zinc finger region" description="C3H1-type" evidence="8">
    <location>
        <begin position="53"/>
        <end position="81"/>
    </location>
</feature>
<comment type="subcellular location">
    <subcellularLocation>
        <location evidence="1">Nucleus</location>
    </subcellularLocation>
</comment>
<keyword evidence="5 8" id="KW-0862">Zinc</keyword>
<evidence type="ECO:0000256" key="7">
    <source>
        <dbReference type="ARBA" id="ARBA00038226"/>
    </source>
</evidence>
<feature type="region of interest" description="Disordered" evidence="9">
    <location>
        <begin position="154"/>
        <end position="219"/>
    </location>
</feature>
<dbReference type="EMBL" id="VIIS01000792">
    <property type="protein sequence ID" value="KAF0304938.1"/>
    <property type="molecule type" value="Genomic_DNA"/>
</dbReference>
<dbReference type="OrthoDB" id="6285980at2759"/>
<dbReference type="SMART" id="SM00356">
    <property type="entry name" value="ZnF_C3H1"/>
    <property type="match status" value="2"/>
</dbReference>
<dbReference type="GO" id="GO:0008270">
    <property type="term" value="F:zinc ion binding"/>
    <property type="evidence" value="ECO:0007669"/>
    <property type="project" value="UniProtKB-KW"/>
</dbReference>
<evidence type="ECO:0000313" key="11">
    <source>
        <dbReference type="EMBL" id="KAF0304938.1"/>
    </source>
</evidence>
<dbReference type="GO" id="GO:0003723">
    <property type="term" value="F:RNA binding"/>
    <property type="evidence" value="ECO:0007669"/>
    <property type="project" value="TreeGrafter"/>
</dbReference>
<protein>
    <submittedName>
        <fullName evidence="11">Protein muscleblind</fullName>
    </submittedName>
</protein>
<keyword evidence="4 8" id="KW-0863">Zinc-finger</keyword>
<gene>
    <name evidence="11" type="primary">mbl_1</name>
    <name evidence="11" type="ORF">FJT64_002597</name>
</gene>
<accession>A0A6A4WS35</accession>
<dbReference type="PROSITE" id="PS50103">
    <property type="entry name" value="ZF_C3H1"/>
    <property type="match status" value="2"/>
</dbReference>
<keyword evidence="6" id="KW-0539">Nucleus</keyword>
<reference evidence="11 12" key="1">
    <citation type="submission" date="2019-07" db="EMBL/GenBank/DDBJ databases">
        <title>Draft genome assembly of a fouling barnacle, Amphibalanus amphitrite (Darwin, 1854): The first reference genome for Thecostraca.</title>
        <authorList>
            <person name="Kim W."/>
        </authorList>
    </citation>
    <scope>NUCLEOTIDE SEQUENCE [LARGE SCALE GENOMIC DNA]</scope>
    <source>
        <strain evidence="11">SNU_AA5</strain>
        <tissue evidence="11">Soma without cirri and trophi</tissue>
    </source>
</reference>
<dbReference type="GO" id="GO:0005654">
    <property type="term" value="C:nucleoplasm"/>
    <property type="evidence" value="ECO:0007669"/>
    <property type="project" value="TreeGrafter"/>
</dbReference>
<dbReference type="FunFam" id="3.30.1370.210:FF:000005">
    <property type="entry name" value="Muscleblind, isoform M"/>
    <property type="match status" value="1"/>
</dbReference>
<dbReference type="PANTHER" id="PTHR12675:SF12">
    <property type="entry name" value="PROTEIN MUSCLEBLIND"/>
    <property type="match status" value="1"/>
</dbReference>
<feature type="domain" description="C3H1-type" evidence="10">
    <location>
        <begin position="19"/>
        <end position="47"/>
    </location>
</feature>
<evidence type="ECO:0000256" key="1">
    <source>
        <dbReference type="ARBA" id="ARBA00004123"/>
    </source>
</evidence>
<evidence type="ECO:0000256" key="9">
    <source>
        <dbReference type="SAM" id="MobiDB-lite"/>
    </source>
</evidence>
<comment type="caution">
    <text evidence="11">The sequence shown here is derived from an EMBL/GenBank/DDBJ whole genome shotgun (WGS) entry which is preliminary data.</text>
</comment>
<evidence type="ECO:0000256" key="5">
    <source>
        <dbReference type="ARBA" id="ARBA00022833"/>
    </source>
</evidence>
<evidence type="ECO:0000256" key="8">
    <source>
        <dbReference type="PROSITE-ProRule" id="PRU00723"/>
    </source>
</evidence>
<dbReference type="InterPro" id="IPR054429">
    <property type="entry name" value="Znf-CCCH_Muscleblind-like"/>
</dbReference>
<dbReference type="Gene3D" id="3.30.1370.210">
    <property type="match status" value="1"/>
</dbReference>
<keyword evidence="3" id="KW-0677">Repeat</keyword>
<feature type="domain" description="C3H1-type" evidence="10">
    <location>
        <begin position="53"/>
        <end position="81"/>
    </location>
</feature>
<dbReference type="PANTHER" id="PTHR12675">
    <property type="entry name" value="MUSCLEBLIND-LIKE PROTEIN"/>
    <property type="match status" value="1"/>
</dbReference>
<evidence type="ECO:0000259" key="10">
    <source>
        <dbReference type="PROSITE" id="PS50103"/>
    </source>
</evidence>
<dbReference type="Pfam" id="PF22628">
    <property type="entry name" value="zf-CCCH_10"/>
    <property type="match status" value="1"/>
</dbReference>
<dbReference type="GO" id="GO:0043484">
    <property type="term" value="P:regulation of RNA splicing"/>
    <property type="evidence" value="ECO:0007669"/>
    <property type="project" value="TreeGrafter"/>
</dbReference>
<dbReference type="Proteomes" id="UP000440578">
    <property type="component" value="Unassembled WGS sequence"/>
</dbReference>
<evidence type="ECO:0000313" key="12">
    <source>
        <dbReference type="Proteomes" id="UP000440578"/>
    </source>
</evidence>
<evidence type="ECO:0000256" key="3">
    <source>
        <dbReference type="ARBA" id="ARBA00022737"/>
    </source>
</evidence>
<evidence type="ECO:0000256" key="6">
    <source>
        <dbReference type="ARBA" id="ARBA00023242"/>
    </source>
</evidence>